<accession>A0A0C3J686</accession>
<reference evidence="1" key="3">
    <citation type="submission" date="2015-02" db="EMBL/GenBank/DDBJ databases">
        <title>Evolutionary Origins and Diversification of the Mycorrhizal Mutualists.</title>
        <authorList>
            <consortium name="DOE Joint Genome Institute"/>
            <consortium name="Mycorrhizal Genomics Consortium"/>
            <person name="Kohler A."/>
            <person name="Kuo A."/>
            <person name="Nagy L.G."/>
            <person name="Floudas D."/>
            <person name="Copeland A."/>
            <person name="Barry K.W."/>
            <person name="Cichocki N."/>
            <person name="Veneault-Fourrey C."/>
            <person name="LaButti K."/>
            <person name="Lindquist E.A."/>
            <person name="Lipzen A."/>
            <person name="Lundell T."/>
            <person name="Morin E."/>
            <person name="Murat C."/>
            <person name="Riley R."/>
            <person name="Ohm R."/>
            <person name="Sun H."/>
            <person name="Tunlid A."/>
            <person name="Henrissat B."/>
            <person name="Grigoriev I.V."/>
            <person name="Hibbett D.S."/>
            <person name="Martin F."/>
        </authorList>
    </citation>
    <scope>NUCLEOTIDE SEQUENCE</scope>
    <source>
        <strain evidence="1">Marx 270</strain>
    </source>
</reference>
<organism evidence="1 3">
    <name type="scientific">Pisolithus tinctorius Marx 270</name>
    <dbReference type="NCBI Taxonomy" id="870435"/>
    <lineage>
        <taxon>Eukaryota</taxon>
        <taxon>Fungi</taxon>
        <taxon>Dikarya</taxon>
        <taxon>Basidiomycota</taxon>
        <taxon>Agaricomycotina</taxon>
        <taxon>Agaricomycetes</taxon>
        <taxon>Agaricomycetidae</taxon>
        <taxon>Boletales</taxon>
        <taxon>Sclerodermatineae</taxon>
        <taxon>Pisolithaceae</taxon>
        <taxon>Pisolithus</taxon>
    </lineage>
</organism>
<reference evidence="1 3" key="1">
    <citation type="submission" date="2014-04" db="EMBL/GenBank/DDBJ databases">
        <authorList>
            <consortium name="DOE Joint Genome Institute"/>
            <person name="Kuo A."/>
            <person name="Kohler A."/>
            <person name="Costa M.D."/>
            <person name="Nagy L.G."/>
            <person name="Floudas D."/>
            <person name="Copeland A."/>
            <person name="Barry K.W."/>
            <person name="Cichocki N."/>
            <person name="Veneault-Fourrey C."/>
            <person name="LaButti K."/>
            <person name="Lindquist E.A."/>
            <person name="Lipzen A."/>
            <person name="Lundell T."/>
            <person name="Morin E."/>
            <person name="Murat C."/>
            <person name="Sun H."/>
            <person name="Tunlid A."/>
            <person name="Henrissat B."/>
            <person name="Grigoriev I.V."/>
            <person name="Hibbett D.S."/>
            <person name="Martin F."/>
            <person name="Nordberg H.P."/>
            <person name="Cantor M.N."/>
            <person name="Hua S.X."/>
        </authorList>
    </citation>
    <scope>NUCLEOTIDE SEQUENCE [LARGE SCALE GENOMIC DNA]</scope>
    <source>
        <strain evidence="1 3">Marx 270</strain>
    </source>
</reference>
<dbReference type="EMBL" id="KN832198">
    <property type="protein sequence ID" value="KIN93221.1"/>
    <property type="molecule type" value="Genomic_DNA"/>
</dbReference>
<dbReference type="HOGENOM" id="CLU_2446737_0_0_1"/>
<dbReference type="EMBL" id="KN831964">
    <property type="protein sequence ID" value="KIO05999.1"/>
    <property type="molecule type" value="Genomic_DNA"/>
</dbReference>
<sequence length="90" mass="10457">MNSVPFSRRPIPDVVSVFSLTHTTWLYDELSIKYPSNRYLSLNPLRGRMVSQAPYLYEEKSKLENSSRPYLPAGSRCPWEERLIRGHVGD</sequence>
<evidence type="ECO:0000313" key="1">
    <source>
        <dbReference type="EMBL" id="KIN93221.1"/>
    </source>
</evidence>
<gene>
    <name evidence="1" type="ORF">M404DRAFT_1009117</name>
    <name evidence="2" type="ORF">M404DRAFT_999226</name>
</gene>
<proteinExistence type="predicted"/>
<protein>
    <submittedName>
        <fullName evidence="1">Uncharacterized protein</fullName>
    </submittedName>
</protein>
<evidence type="ECO:0000313" key="3">
    <source>
        <dbReference type="Proteomes" id="UP000054217"/>
    </source>
</evidence>
<feature type="non-terminal residue" evidence="1">
    <location>
        <position position="90"/>
    </location>
</feature>
<evidence type="ECO:0000313" key="2">
    <source>
        <dbReference type="EMBL" id="KIO05999.1"/>
    </source>
</evidence>
<dbReference type="AlphaFoldDB" id="A0A0C3J686"/>
<dbReference type="Proteomes" id="UP000054217">
    <property type="component" value="Unassembled WGS sequence"/>
</dbReference>
<reference evidence="3" key="2">
    <citation type="submission" date="2015-01" db="EMBL/GenBank/DDBJ databases">
        <title>Evolutionary Origins and Diversification of the Mycorrhizal Mutualists.</title>
        <authorList>
            <consortium name="DOE Joint Genome Institute"/>
            <consortium name="Mycorrhizal Genomics Consortium"/>
            <person name="Kohler A."/>
            <person name="Kuo A."/>
            <person name="Nagy L.G."/>
            <person name="Floudas D."/>
            <person name="Copeland A."/>
            <person name="Barry K.W."/>
            <person name="Cichocki N."/>
            <person name="Veneault-Fourrey C."/>
            <person name="LaButti K."/>
            <person name="Lindquist E.A."/>
            <person name="Lipzen A."/>
            <person name="Lundell T."/>
            <person name="Morin E."/>
            <person name="Murat C."/>
            <person name="Riley R."/>
            <person name="Ohm R."/>
            <person name="Sun H."/>
            <person name="Tunlid A."/>
            <person name="Henrissat B."/>
            <person name="Grigoriev I.V."/>
            <person name="Hibbett D.S."/>
            <person name="Martin F."/>
        </authorList>
    </citation>
    <scope>NUCLEOTIDE SEQUENCE [LARGE SCALE GENOMIC DNA]</scope>
    <source>
        <strain evidence="3">Marx 270</strain>
    </source>
</reference>
<keyword evidence="3" id="KW-1185">Reference proteome</keyword>
<name>A0A0C3J686_PISTI</name>